<dbReference type="EMBL" id="JAMZIH010005674">
    <property type="protein sequence ID" value="KAJ1674806.1"/>
    <property type="molecule type" value="Genomic_DNA"/>
</dbReference>
<organism evidence="1 2">
    <name type="scientific">Spiromyces aspiralis</name>
    <dbReference type="NCBI Taxonomy" id="68401"/>
    <lineage>
        <taxon>Eukaryota</taxon>
        <taxon>Fungi</taxon>
        <taxon>Fungi incertae sedis</taxon>
        <taxon>Zoopagomycota</taxon>
        <taxon>Kickxellomycotina</taxon>
        <taxon>Kickxellomycetes</taxon>
        <taxon>Kickxellales</taxon>
        <taxon>Kickxellaceae</taxon>
        <taxon>Spiromyces</taxon>
    </lineage>
</organism>
<dbReference type="Proteomes" id="UP001145114">
    <property type="component" value="Unassembled WGS sequence"/>
</dbReference>
<sequence length="762" mass="83849">MAAISAYHTPVRSSSQASSNGASPAINTPFSPRNDDASERRARRKSAMLRGRGLLMSPRRSRESRRLSSWIPPSGINMMSPGNLAVQMPSLTQEELNQRYEEWMKIAADNKINVNNTWDFALIDYFYDLSLLREGDSINFQKASCTLDGCVKIYSSRVDSVASEAGKLLSGLADARKRQDLEGTDDAGDNDGEGAEAKPRKKSHRTTNTLAKDDAQINIRKFDLEFSVDPLFKKASADFDESGAKGLLLNNLAMDENGKIVFDASDAKRHDNDDADDENDDRDDGRVLHLPLRVMPFESLEMRAPQAQPLAINRLVVMDRVAQLEKICSNLDSLELCPSLGRFRFSNDTSLDLSAIKDSLNGVHTGGTVAGDAGDSSDNDDGTGGGAQFHNLTDDYDDNMDGFLEMGDSEVPEPIAHLDSAAASHLLGEGGGDIESEHASLAGGAESSAFSFHPIDGSNDILSYFDIKSTKSWTGPEHWRLPVYRPAVAAAQQGPADQRRKKAEKQKFYIDFVDGEDPEEDVMFALPTRKTMILMSKGITRDNVTHTLPEDIHYSSKNLFSLFLKPKLRFQARNGTNSNGYHSSQAESGGAEFGGFEMEGNEGALQLDIDNGLGDNYDDDDDFYGGDAPPTFLEHGDTNCLSGDTTIPEIKLIKPLQVNYARRAKRVNVKKLKDNIWSELVGKPPEDGSKSGDLETKEEVAGEQRFSDLVSGLKDIYPEDKLSEISVPFCFICLLHLANEKNLQIESDQSLSDLVIRQDHHK</sequence>
<proteinExistence type="predicted"/>
<accession>A0ACC1HGN6</accession>
<comment type="caution">
    <text evidence="1">The sequence shown here is derived from an EMBL/GenBank/DDBJ whole genome shotgun (WGS) entry which is preliminary data.</text>
</comment>
<keyword evidence="2" id="KW-1185">Reference proteome</keyword>
<name>A0ACC1HGN6_9FUNG</name>
<evidence type="ECO:0000313" key="2">
    <source>
        <dbReference type="Proteomes" id="UP001145114"/>
    </source>
</evidence>
<evidence type="ECO:0000313" key="1">
    <source>
        <dbReference type="EMBL" id="KAJ1674806.1"/>
    </source>
</evidence>
<protein>
    <submittedName>
        <fullName evidence="1">Uncharacterized protein</fullName>
    </submittedName>
</protein>
<gene>
    <name evidence="1" type="ORF">EV182_002526</name>
</gene>
<reference evidence="1" key="1">
    <citation type="submission" date="2022-06" db="EMBL/GenBank/DDBJ databases">
        <title>Phylogenomic reconstructions and comparative analyses of Kickxellomycotina fungi.</title>
        <authorList>
            <person name="Reynolds N.K."/>
            <person name="Stajich J.E."/>
            <person name="Barry K."/>
            <person name="Grigoriev I.V."/>
            <person name="Crous P."/>
            <person name="Smith M.E."/>
        </authorList>
    </citation>
    <scope>NUCLEOTIDE SEQUENCE</scope>
    <source>
        <strain evidence="1">RSA 2271</strain>
    </source>
</reference>